<keyword evidence="2" id="KW-1185">Reference proteome</keyword>
<reference evidence="1 2" key="1">
    <citation type="submission" date="2012-06" db="EMBL/GenBank/DDBJ databases">
        <title>The complete chromosome of genome of Turneriella parva DSM 21527.</title>
        <authorList>
            <consortium name="US DOE Joint Genome Institute (JGI-PGF)"/>
            <person name="Lucas S."/>
            <person name="Han J."/>
            <person name="Lapidus A."/>
            <person name="Bruce D."/>
            <person name="Goodwin L."/>
            <person name="Pitluck S."/>
            <person name="Peters L."/>
            <person name="Kyrpides N."/>
            <person name="Mavromatis K."/>
            <person name="Ivanova N."/>
            <person name="Mikhailova N."/>
            <person name="Chertkov O."/>
            <person name="Detter J.C."/>
            <person name="Tapia R."/>
            <person name="Han C."/>
            <person name="Land M."/>
            <person name="Hauser L."/>
            <person name="Markowitz V."/>
            <person name="Cheng J.-F."/>
            <person name="Hugenholtz P."/>
            <person name="Woyke T."/>
            <person name="Wu D."/>
            <person name="Gronow S."/>
            <person name="Wellnitz S."/>
            <person name="Brambilla E."/>
            <person name="Klenk H.-P."/>
            <person name="Eisen J.A."/>
        </authorList>
    </citation>
    <scope>NUCLEOTIDE SEQUENCE [LARGE SCALE GENOMIC DNA]</scope>
    <source>
        <strain evidence="2">ATCC BAA-1111 / DSM 21527 / NCTC 11395 / H</strain>
    </source>
</reference>
<dbReference type="RefSeq" id="WP_014801997.1">
    <property type="nucleotide sequence ID" value="NC_018020.1"/>
</dbReference>
<dbReference type="STRING" id="869212.Turpa_0828"/>
<dbReference type="KEGG" id="tpx:Turpa_0828"/>
<dbReference type="InterPro" id="IPR036249">
    <property type="entry name" value="Thioredoxin-like_sf"/>
</dbReference>
<dbReference type="SUPFAM" id="SSF52833">
    <property type="entry name" value="Thioredoxin-like"/>
    <property type="match status" value="1"/>
</dbReference>
<dbReference type="HOGENOM" id="CLU_1377604_0_0_12"/>
<dbReference type="OrthoDB" id="9811036at2"/>
<evidence type="ECO:0008006" key="3">
    <source>
        <dbReference type="Google" id="ProtNLM"/>
    </source>
</evidence>
<evidence type="ECO:0000313" key="1">
    <source>
        <dbReference type="EMBL" id="AFM11479.1"/>
    </source>
</evidence>
<dbReference type="AlphaFoldDB" id="I4B2H2"/>
<protein>
    <recommendedName>
        <fullName evidence="3">Thioredoxin-like fold domain-containing protein</fullName>
    </recommendedName>
</protein>
<dbReference type="Proteomes" id="UP000006048">
    <property type="component" value="Chromosome"/>
</dbReference>
<sequence length="198" mass="23073">MPTIRWLHDYTEALAEAERSRKPIVLQFIRENCAGCSKMDHLVFSDAPTVTMLGEQFVPLRQNILTDRAVRSRYAALWTPSFYFLNTDGKLLWFSEGPLDTADFRTVCALGRSRYLLHKGRYEEVIDFIDARFAARENDPRGPQLIFTRGMAYYLRFGDKDAFHAAMEEIVERYPHSPEARMWPWEGQYPLPPGYENP</sequence>
<evidence type="ECO:0000313" key="2">
    <source>
        <dbReference type="Proteomes" id="UP000006048"/>
    </source>
</evidence>
<dbReference type="EMBL" id="CP002959">
    <property type="protein sequence ID" value="AFM11479.1"/>
    <property type="molecule type" value="Genomic_DNA"/>
</dbReference>
<dbReference type="Gene3D" id="3.40.30.10">
    <property type="entry name" value="Glutaredoxin"/>
    <property type="match status" value="1"/>
</dbReference>
<name>I4B2H2_TURPD</name>
<gene>
    <name evidence="1" type="ordered locus">Turpa_0828</name>
</gene>
<accession>I4B2H2</accession>
<proteinExistence type="predicted"/>
<organism evidence="1 2">
    <name type="scientific">Turneriella parva (strain ATCC BAA-1111 / DSM 21527 / NCTC 11395 / H)</name>
    <name type="common">Leptospira parva</name>
    <dbReference type="NCBI Taxonomy" id="869212"/>
    <lineage>
        <taxon>Bacteria</taxon>
        <taxon>Pseudomonadati</taxon>
        <taxon>Spirochaetota</taxon>
        <taxon>Spirochaetia</taxon>
        <taxon>Leptospirales</taxon>
        <taxon>Leptospiraceae</taxon>
        <taxon>Turneriella</taxon>
    </lineage>
</organism>
<dbReference type="Pfam" id="PF13899">
    <property type="entry name" value="Thioredoxin_7"/>
    <property type="match status" value="1"/>
</dbReference>